<comment type="caution">
    <text evidence="1">The sequence shown here is derived from an EMBL/GenBank/DDBJ whole genome shotgun (WGS) entry which is preliminary data.</text>
</comment>
<dbReference type="EMBL" id="JAHRIN010002094">
    <property type="protein sequence ID" value="MEQ2192257.1"/>
    <property type="molecule type" value="Genomic_DNA"/>
</dbReference>
<accession>A0ABV0Q8Y6</accession>
<evidence type="ECO:0000313" key="1">
    <source>
        <dbReference type="EMBL" id="MEQ2192257.1"/>
    </source>
</evidence>
<keyword evidence="2" id="KW-1185">Reference proteome</keyword>
<protein>
    <submittedName>
        <fullName evidence="1">Uncharacterized protein</fullName>
    </submittedName>
</protein>
<feature type="non-terminal residue" evidence="1">
    <location>
        <position position="1"/>
    </location>
</feature>
<reference evidence="1 2" key="1">
    <citation type="submission" date="2021-06" db="EMBL/GenBank/DDBJ databases">
        <authorList>
            <person name="Palmer J.M."/>
        </authorList>
    </citation>
    <scope>NUCLEOTIDE SEQUENCE [LARGE SCALE GENOMIC DNA]</scope>
    <source>
        <strain evidence="1 2">XC_2019</strain>
        <tissue evidence="1">Muscle</tissue>
    </source>
</reference>
<name>A0ABV0Q8Y6_9TELE</name>
<evidence type="ECO:0000313" key="2">
    <source>
        <dbReference type="Proteomes" id="UP001434883"/>
    </source>
</evidence>
<gene>
    <name evidence="1" type="ORF">XENOCAPTIV_009199</name>
</gene>
<dbReference type="Proteomes" id="UP001434883">
    <property type="component" value="Unassembled WGS sequence"/>
</dbReference>
<organism evidence="1 2">
    <name type="scientific">Xenoophorus captivus</name>
    <dbReference type="NCBI Taxonomy" id="1517983"/>
    <lineage>
        <taxon>Eukaryota</taxon>
        <taxon>Metazoa</taxon>
        <taxon>Chordata</taxon>
        <taxon>Craniata</taxon>
        <taxon>Vertebrata</taxon>
        <taxon>Euteleostomi</taxon>
        <taxon>Actinopterygii</taxon>
        <taxon>Neopterygii</taxon>
        <taxon>Teleostei</taxon>
        <taxon>Neoteleostei</taxon>
        <taxon>Acanthomorphata</taxon>
        <taxon>Ovalentaria</taxon>
        <taxon>Atherinomorphae</taxon>
        <taxon>Cyprinodontiformes</taxon>
        <taxon>Goodeidae</taxon>
        <taxon>Xenoophorus</taxon>
    </lineage>
</organism>
<proteinExistence type="predicted"/>
<sequence>KSPPLQKKTGRYQAVKMETKSGSIAACGAAGEVGRALHLTALLSEPRLNPRTIPLCHLEVHHTLTMPSVLEICVRTQGGLPEILHMGEFWSNRKKN</sequence>